<name>A0A4Q9GFN0_9HYPH</name>
<keyword evidence="2" id="KW-0378">Hydrolase</keyword>
<protein>
    <submittedName>
        <fullName evidence="2">NUDIX hydrolase</fullName>
    </submittedName>
</protein>
<accession>A0A4Q9GFN0</accession>
<dbReference type="GO" id="GO:0016787">
    <property type="term" value="F:hydrolase activity"/>
    <property type="evidence" value="ECO:0007669"/>
    <property type="project" value="UniProtKB-KW"/>
</dbReference>
<sequence>MFDGRVLLGVEAAITDETLTARYAEVAFSAFNWWREKGTRSDFRNVFGAAAVVSADGGVLLGRMAPHTAAAGKIYFPCGTPDLSDIRDGRVDLEYSISRELEEETGLTEPEVLASPHAFAIFAPKVVAYVRRYDTDLTEAELKRRVEAHLGLDPTPELDRIIFVRSAEELTAESPEYVHRALPALLRSGA</sequence>
<evidence type="ECO:0000259" key="1">
    <source>
        <dbReference type="PROSITE" id="PS51462"/>
    </source>
</evidence>
<dbReference type="OrthoDB" id="9806849at2"/>
<feature type="domain" description="Nudix hydrolase" evidence="1">
    <location>
        <begin position="42"/>
        <end position="187"/>
    </location>
</feature>
<reference evidence="2 3" key="1">
    <citation type="submission" date="2019-02" db="EMBL/GenBank/DDBJ databases">
        <title>Hansschlegelia quercus sp. nov., a novel methylotrophic bacterium from buds of oak (Quercus robur L.).</title>
        <authorList>
            <person name="Agafonova N.V."/>
            <person name="Kaparullina E.N."/>
            <person name="Grouzdev D.S."/>
            <person name="Doronina N.V."/>
        </authorList>
    </citation>
    <scope>NUCLEOTIDE SEQUENCE [LARGE SCALE GENOMIC DNA]</scope>
    <source>
        <strain evidence="2 3">Dub</strain>
    </source>
</reference>
<gene>
    <name evidence="2" type="ORF">EYR15_12785</name>
</gene>
<keyword evidence="3" id="KW-1185">Reference proteome</keyword>
<dbReference type="Gene3D" id="3.90.79.10">
    <property type="entry name" value="Nucleoside Triphosphate Pyrophosphohydrolase"/>
    <property type="match status" value="1"/>
</dbReference>
<evidence type="ECO:0000313" key="2">
    <source>
        <dbReference type="EMBL" id="TBN51777.1"/>
    </source>
</evidence>
<dbReference type="RefSeq" id="WP_131003941.1">
    <property type="nucleotide sequence ID" value="NZ_JBHSZR010000001.1"/>
</dbReference>
<dbReference type="InterPro" id="IPR015797">
    <property type="entry name" value="NUDIX_hydrolase-like_dom_sf"/>
</dbReference>
<comment type="caution">
    <text evidence="2">The sequence shown here is derived from an EMBL/GenBank/DDBJ whole genome shotgun (WGS) entry which is preliminary data.</text>
</comment>
<evidence type="ECO:0000313" key="3">
    <source>
        <dbReference type="Proteomes" id="UP000291613"/>
    </source>
</evidence>
<dbReference type="PROSITE" id="PS51462">
    <property type="entry name" value="NUDIX"/>
    <property type="match status" value="1"/>
</dbReference>
<proteinExistence type="predicted"/>
<dbReference type="EMBL" id="SIUB01000006">
    <property type="protein sequence ID" value="TBN51777.1"/>
    <property type="molecule type" value="Genomic_DNA"/>
</dbReference>
<dbReference type="AlphaFoldDB" id="A0A4Q9GFN0"/>
<organism evidence="2 3">
    <name type="scientific">Hansschlegelia quercus</name>
    <dbReference type="NCBI Taxonomy" id="2528245"/>
    <lineage>
        <taxon>Bacteria</taxon>
        <taxon>Pseudomonadati</taxon>
        <taxon>Pseudomonadota</taxon>
        <taxon>Alphaproteobacteria</taxon>
        <taxon>Hyphomicrobiales</taxon>
        <taxon>Methylopilaceae</taxon>
        <taxon>Hansschlegelia</taxon>
    </lineage>
</organism>
<dbReference type="Proteomes" id="UP000291613">
    <property type="component" value="Unassembled WGS sequence"/>
</dbReference>
<dbReference type="InterPro" id="IPR000086">
    <property type="entry name" value="NUDIX_hydrolase_dom"/>
</dbReference>
<dbReference type="SUPFAM" id="SSF55811">
    <property type="entry name" value="Nudix"/>
    <property type="match status" value="1"/>
</dbReference>